<proteinExistence type="predicted"/>
<reference evidence="2" key="1">
    <citation type="submission" date="2017-09" db="EMBL/GenBank/DDBJ databases">
        <title>Depth-based differentiation of microbial function through sediment-hosted aquifers and enrichment of novel symbionts in the deep terrestrial subsurface.</title>
        <authorList>
            <person name="Probst A.J."/>
            <person name="Ladd B."/>
            <person name="Jarett J.K."/>
            <person name="Geller-Mcgrath D.E."/>
            <person name="Sieber C.M.K."/>
            <person name="Emerson J.B."/>
            <person name="Anantharaman K."/>
            <person name="Thomas B.C."/>
            <person name="Malmstrom R."/>
            <person name="Stieglmeier M."/>
            <person name="Klingl A."/>
            <person name="Woyke T."/>
            <person name="Ryan C.M."/>
            <person name="Banfield J.F."/>
        </authorList>
    </citation>
    <scope>NUCLEOTIDE SEQUENCE [LARGE SCALE GENOMIC DNA]</scope>
</reference>
<evidence type="ECO:0000313" key="2">
    <source>
        <dbReference type="Proteomes" id="UP000231382"/>
    </source>
</evidence>
<protein>
    <submittedName>
        <fullName evidence="1">Uncharacterized protein</fullName>
    </submittedName>
</protein>
<organism evidence="1 2">
    <name type="scientific">Candidatus Berkelbacteria bacterium CG10_big_fil_rev_8_21_14_0_10_43_13</name>
    <dbReference type="NCBI Taxonomy" id="1974514"/>
    <lineage>
        <taxon>Bacteria</taxon>
        <taxon>Candidatus Berkelbacteria</taxon>
    </lineage>
</organism>
<evidence type="ECO:0000313" key="1">
    <source>
        <dbReference type="EMBL" id="PIS07890.1"/>
    </source>
</evidence>
<dbReference type="Proteomes" id="UP000231382">
    <property type="component" value="Unassembled WGS sequence"/>
</dbReference>
<name>A0A2H0W745_9BACT</name>
<dbReference type="AlphaFoldDB" id="A0A2H0W745"/>
<comment type="caution">
    <text evidence="1">The sequence shown here is derived from an EMBL/GenBank/DDBJ whole genome shotgun (WGS) entry which is preliminary data.</text>
</comment>
<dbReference type="EMBL" id="PEZW01000009">
    <property type="protein sequence ID" value="PIS07890.1"/>
    <property type="molecule type" value="Genomic_DNA"/>
</dbReference>
<gene>
    <name evidence="1" type="ORF">COT78_01505</name>
</gene>
<accession>A0A2H0W745</accession>
<sequence>MGWGEAKTSVDWSLEALGLHAAVDAGGAVLVEVVVAIRRSATPLVLGIYRDEVRSPKRITDSRLVHR</sequence>